<dbReference type="InterPro" id="IPR051313">
    <property type="entry name" value="Bact_iron-sidero_bind"/>
</dbReference>
<evidence type="ECO:0000256" key="4">
    <source>
        <dbReference type="ARBA" id="ARBA00022496"/>
    </source>
</evidence>
<evidence type="ECO:0000313" key="9">
    <source>
        <dbReference type="Proteomes" id="UP001500631"/>
    </source>
</evidence>
<comment type="similarity">
    <text evidence="2">Belongs to the bacterial solute-binding protein 8 family.</text>
</comment>
<feature type="signal peptide" evidence="6">
    <location>
        <begin position="1"/>
        <end position="19"/>
    </location>
</feature>
<gene>
    <name evidence="8" type="ORF">GCM10023338_11150</name>
</gene>
<evidence type="ECO:0000313" key="8">
    <source>
        <dbReference type="EMBL" id="GAA5098546.1"/>
    </source>
</evidence>
<dbReference type="PROSITE" id="PS50983">
    <property type="entry name" value="FE_B12_PBP"/>
    <property type="match status" value="1"/>
</dbReference>
<comment type="subcellular location">
    <subcellularLocation>
        <location evidence="1">Cell envelope</location>
    </subcellularLocation>
</comment>
<organism evidence="8 9">
    <name type="scientific">Wohlfahrtiimonas larvae</name>
    <dbReference type="NCBI Taxonomy" id="1157986"/>
    <lineage>
        <taxon>Bacteria</taxon>
        <taxon>Pseudomonadati</taxon>
        <taxon>Pseudomonadota</taxon>
        <taxon>Gammaproteobacteria</taxon>
        <taxon>Cardiobacteriales</taxon>
        <taxon>Ignatzschineriaceae</taxon>
        <taxon>Wohlfahrtiimonas</taxon>
    </lineage>
</organism>
<accession>A0ABP9MLR3</accession>
<dbReference type="Pfam" id="PF01497">
    <property type="entry name" value="Peripla_BP_2"/>
    <property type="match status" value="1"/>
</dbReference>
<evidence type="ECO:0000256" key="6">
    <source>
        <dbReference type="SAM" id="SignalP"/>
    </source>
</evidence>
<dbReference type="Gene3D" id="3.40.50.1980">
    <property type="entry name" value="Nitrogenase molybdenum iron protein domain"/>
    <property type="match status" value="2"/>
</dbReference>
<keyword evidence="4" id="KW-0408">Iron</keyword>
<feature type="chain" id="PRO_5046336847" evidence="6">
    <location>
        <begin position="20"/>
        <end position="279"/>
    </location>
</feature>
<comment type="caution">
    <text evidence="8">The sequence shown here is derived from an EMBL/GenBank/DDBJ whole genome shotgun (WGS) entry which is preliminary data.</text>
</comment>
<reference evidence="9" key="1">
    <citation type="journal article" date="2019" name="Int. J. Syst. Evol. Microbiol.">
        <title>The Global Catalogue of Microorganisms (GCM) 10K type strain sequencing project: providing services to taxonomists for standard genome sequencing and annotation.</title>
        <authorList>
            <consortium name="The Broad Institute Genomics Platform"/>
            <consortium name="The Broad Institute Genome Sequencing Center for Infectious Disease"/>
            <person name="Wu L."/>
            <person name="Ma J."/>
        </authorList>
    </citation>
    <scope>NUCLEOTIDE SEQUENCE [LARGE SCALE GENOMIC DNA]</scope>
    <source>
        <strain evidence="9">JCM 18424</strain>
    </source>
</reference>
<dbReference type="EMBL" id="BAABKE010000003">
    <property type="protein sequence ID" value="GAA5098546.1"/>
    <property type="molecule type" value="Genomic_DNA"/>
</dbReference>
<keyword evidence="5 6" id="KW-0732">Signal</keyword>
<dbReference type="RefSeq" id="WP_077925073.1">
    <property type="nucleotide sequence ID" value="NZ_BAABKE010000003.1"/>
</dbReference>
<dbReference type="PANTHER" id="PTHR30532">
    <property type="entry name" value="IRON III DICITRATE-BINDING PERIPLASMIC PROTEIN"/>
    <property type="match status" value="1"/>
</dbReference>
<sequence>MRKLLLATLLVGSLGSAMADPKGVVMDFGALDTIDALGSSEAVIALPQQNAPEYLKQYTAEKYQNTGGMKEPNIELIRNAKPDFIVISGRQGKFIDELKAIAPVTNFSGGEDYLGSAQKNIIAVGKVVGKEAEAKAAWDKLDEKLKATATKNAASPKKAVVVMHNDGKIGVANNSGYATLIHEVAGIKRADEKKYEGRVAADAKYFTDTNPDIIFIVDRSAAIGATPMKADYFKAADFANVQAVKDGKVIVLNPKLWYLSGRGLQSIELQVDEVTKAVE</sequence>
<evidence type="ECO:0000256" key="1">
    <source>
        <dbReference type="ARBA" id="ARBA00004196"/>
    </source>
</evidence>
<keyword evidence="3" id="KW-0813">Transport</keyword>
<dbReference type="Proteomes" id="UP001500631">
    <property type="component" value="Unassembled WGS sequence"/>
</dbReference>
<dbReference type="SUPFAM" id="SSF53807">
    <property type="entry name" value="Helical backbone' metal receptor"/>
    <property type="match status" value="1"/>
</dbReference>
<name>A0ABP9MLR3_9GAMM</name>
<keyword evidence="4" id="KW-0410">Iron transport</keyword>
<feature type="domain" description="Fe/B12 periplasmic-binding" evidence="7">
    <location>
        <begin position="22"/>
        <end position="279"/>
    </location>
</feature>
<evidence type="ECO:0000256" key="5">
    <source>
        <dbReference type="ARBA" id="ARBA00022729"/>
    </source>
</evidence>
<protein>
    <submittedName>
        <fullName evidence="8">Siderophore ABC transporter substrate-binding protein</fullName>
    </submittedName>
</protein>
<evidence type="ECO:0000259" key="7">
    <source>
        <dbReference type="PROSITE" id="PS50983"/>
    </source>
</evidence>
<keyword evidence="9" id="KW-1185">Reference proteome</keyword>
<evidence type="ECO:0000256" key="3">
    <source>
        <dbReference type="ARBA" id="ARBA00022448"/>
    </source>
</evidence>
<evidence type="ECO:0000256" key="2">
    <source>
        <dbReference type="ARBA" id="ARBA00008814"/>
    </source>
</evidence>
<proteinExistence type="inferred from homology"/>
<keyword evidence="4" id="KW-0406">Ion transport</keyword>
<dbReference type="PANTHER" id="PTHR30532:SF28">
    <property type="entry name" value="PETROBACTIN-BINDING PROTEIN YCLQ"/>
    <property type="match status" value="1"/>
</dbReference>
<dbReference type="InterPro" id="IPR002491">
    <property type="entry name" value="ABC_transptr_periplasmic_BD"/>
</dbReference>